<protein>
    <submittedName>
        <fullName evidence="2">Uncharacterized protein</fullName>
    </submittedName>
</protein>
<dbReference type="EMBL" id="KX752698">
    <property type="protein sequence ID" value="AON96849.1"/>
    <property type="molecule type" value="Genomic_DNA"/>
</dbReference>
<evidence type="ECO:0000313" key="2">
    <source>
        <dbReference type="EMBL" id="AON96849.1"/>
    </source>
</evidence>
<feature type="compositionally biased region" description="Basic and acidic residues" evidence="1">
    <location>
        <begin position="1013"/>
        <end position="1026"/>
    </location>
</feature>
<feature type="compositionally biased region" description="Polar residues" evidence="1">
    <location>
        <begin position="379"/>
        <end position="389"/>
    </location>
</feature>
<feature type="compositionally biased region" description="Basic and acidic residues" evidence="1">
    <location>
        <begin position="1041"/>
        <end position="1052"/>
    </location>
</feature>
<sequence>MSDFGLFEAAADAEQEPSRKHRIAARKMAAALADVHAKFGSFMTNADGVDNFEDRFSMSRRDIAKIMVAHGVGAYPAVMREVHGSLKSAWYEKRAEFDEDAGDSEESNFTDGDDSGSDKPGDKEARRKVAEDRDAPIQDIQETYAPSSGNLIPEGDFEGYLDDVDQGGPEAVSGHDFTPGGDSGADAPRREAMQLVADLYTDWAQSNGLRVASMNTLDVYAANGLHDDDYYLLASLIHKAECECDEDKDKSDSDDSDDKSDDSDSGSSDSDSDTDTDTDGPEGPDTDTDGPPAGAAEKGGETSDEDGSEDDSNPFGGEGDTAESGDAEDEAPEEGGEDFPADPNGLEDAGPQDAPVDDGSAGGQEFTVPEQAPELPQDEMSQLQDSGPQSVPPEVIDDILGLPPGTLEQLIAEELGQAGGGAPPQGPPPQLARRRRQAAEDPTGAAESADQGDAAAAAAPAAAGAGSAGAIPPPGSASVAPPPAPAPLENQPAEDALLDTAVQSVTQMIDRETQEYQQIIDPLTQALQAIEFAQQVEQAENPLDVTPPEGTVDATPAAAPGGANSLQQQASHARRMMARTAGIAKQFGLTKRAEAMMIDAMSRKHYEHVAEAIRMVPPEMRGPVAEHIGAMFREDNPRFNHDLWMQHVAGRTAGRWNTPPGGTPWLDATPASRRPFVVSRTAGETWKNTPTMDAFEFPGHGETPEISDNMKINDLPKAKSAALDVEAKGVLDMFDDFTKKRTEKGLNLGPAANVETFKQEKGDKVGPKALDKLEKTIEANRKAASFFTRKVPGWQWNDHLAGYVSKEARAFICSCGAEIETPSYTMCHCGKIWNSYAIGDGHHLASDSAEQFITREIPVRKDVVLANRQMQAWTSDSGWTPPDQRDVDWVEDEDREDADAPHAPGKTAGAFGNDHKFPGWVQSLHPEGRHPDDMDDNEYAEWSHAWATAGDDYRNKYQPPSAPAPGKTAGAFDTYMNGLSQLPEFDEWAMGSDHVPAPESTPAPPAPAPAPSLKDRVRQHLIDRMNRTGPPGGFAGGRSAKLKDEDYIVKYTDDEDPARRSGPKKPPSTTIKGGDQKWHSRADDGKFQSTSPFGK</sequence>
<feature type="region of interest" description="Disordered" evidence="1">
    <location>
        <begin position="891"/>
        <end position="917"/>
    </location>
</feature>
<gene>
    <name evidence="2" type="ORF">SEA_TONENILI_102</name>
</gene>
<feature type="compositionally biased region" description="Acidic residues" evidence="1">
    <location>
        <begin position="320"/>
        <end position="340"/>
    </location>
</feature>
<evidence type="ECO:0000313" key="3">
    <source>
        <dbReference type="Proteomes" id="UP000204231"/>
    </source>
</evidence>
<feature type="compositionally biased region" description="Basic and acidic residues" evidence="1">
    <location>
        <begin position="116"/>
        <end position="136"/>
    </location>
</feature>
<feature type="region of interest" description="Disordered" evidence="1">
    <location>
        <begin position="97"/>
        <end position="187"/>
    </location>
</feature>
<dbReference type="RefSeq" id="YP_009287962.1">
    <property type="nucleotide sequence ID" value="NC_031080.1"/>
</dbReference>
<feature type="region of interest" description="Disordered" evidence="1">
    <location>
        <begin position="542"/>
        <end position="564"/>
    </location>
</feature>
<feature type="region of interest" description="Disordered" evidence="1">
    <location>
        <begin position="243"/>
        <end position="491"/>
    </location>
</feature>
<dbReference type="OrthoDB" id="29408at10239"/>
<feature type="compositionally biased region" description="Basic and acidic residues" evidence="1">
    <location>
        <begin position="1074"/>
        <end position="1086"/>
    </location>
</feature>
<feature type="compositionally biased region" description="Pro residues" evidence="1">
    <location>
        <begin position="471"/>
        <end position="486"/>
    </location>
</feature>
<reference evidence="2 3" key="1">
    <citation type="submission" date="2016-08" db="EMBL/GenBank/DDBJ databases">
        <authorList>
            <person name="Acevedo E."/>
            <person name="Azhar M."/>
            <person name="Golebiewska U.P."/>
            <person name="Grzywna D."/>
            <person name="Guardiola R."/>
            <person name="Jackson O."/>
            <person name="John N."/>
            <person name="Kanavatsas C."/>
            <person name="Khan S."/>
            <person name="Leong J."/>
            <person name="Mansilla E."/>
            <person name="Muladjanov Y."/>
            <person name="Nouel J."/>
            <person name="Oh S."/>
            <person name="Oppedisano M."/>
            <person name="Sajid A."/>
            <person name="Samper M."/>
            <person name="Ugbeva O."/>
            <person name="Delesalle V.A."/>
            <person name="Garlena R.A."/>
            <person name="Russell D.A."/>
            <person name="Pope W.H."/>
            <person name="Jacobs-Sera D."/>
            <person name="Hendrix R.W."/>
            <person name="Hatfull G.F."/>
        </authorList>
    </citation>
    <scope>NUCLEOTIDE SEQUENCE [LARGE SCALE GENOMIC DNA]</scope>
</reference>
<feature type="compositionally biased region" description="Acidic residues" evidence="1">
    <location>
        <begin position="155"/>
        <end position="165"/>
    </location>
</feature>
<feature type="compositionally biased region" description="Pro residues" evidence="1">
    <location>
        <begin position="999"/>
        <end position="1010"/>
    </location>
</feature>
<dbReference type="Proteomes" id="UP000204231">
    <property type="component" value="Segment"/>
</dbReference>
<name>A0A1C9EH79_9CAUD</name>
<dbReference type="GeneID" id="29066500"/>
<feature type="compositionally biased region" description="Acidic residues" evidence="1">
    <location>
        <begin position="302"/>
        <end position="312"/>
    </location>
</feature>
<feature type="region of interest" description="Disordered" evidence="1">
    <location>
        <begin position="990"/>
        <end position="1095"/>
    </location>
</feature>
<feature type="compositionally biased region" description="Acidic residues" evidence="1">
    <location>
        <begin position="254"/>
        <end position="288"/>
    </location>
</feature>
<feature type="compositionally biased region" description="Acidic residues" evidence="1">
    <location>
        <begin position="97"/>
        <end position="115"/>
    </location>
</feature>
<keyword evidence="3" id="KW-1185">Reference proteome</keyword>
<organism evidence="2 3">
    <name type="scientific">Mycobacterium phage Tonenili</name>
    <dbReference type="NCBI Taxonomy" id="1891703"/>
    <lineage>
        <taxon>Viruses</taxon>
        <taxon>Duplodnaviria</taxon>
        <taxon>Heunggongvirae</taxon>
        <taxon>Uroviricota</taxon>
        <taxon>Caudoviricetes</taxon>
        <taxon>Ceeclamvirinae</taxon>
        <taxon>Bixzunavirus</taxon>
        <taxon>Bixzunavirus tonenili</taxon>
    </lineage>
</organism>
<feature type="compositionally biased region" description="Polar residues" evidence="1">
    <location>
        <begin position="140"/>
        <end position="150"/>
    </location>
</feature>
<feature type="compositionally biased region" description="Low complexity" evidence="1">
    <location>
        <begin position="444"/>
        <end position="470"/>
    </location>
</feature>
<proteinExistence type="predicted"/>
<evidence type="ECO:0000256" key="1">
    <source>
        <dbReference type="SAM" id="MobiDB-lite"/>
    </source>
</evidence>
<accession>A0A1C9EH79</accession>
<feature type="compositionally biased region" description="Basic and acidic residues" evidence="1">
    <location>
        <begin position="243"/>
        <end position="253"/>
    </location>
</feature>
<dbReference type="KEGG" id="vg:29066500"/>